<dbReference type="Gene3D" id="1.10.10.10">
    <property type="entry name" value="Winged helix-like DNA-binding domain superfamily/Winged helix DNA-binding domain"/>
    <property type="match status" value="1"/>
</dbReference>
<dbReference type="PROSITE" id="PS50995">
    <property type="entry name" value="HTH_MARR_2"/>
    <property type="match status" value="1"/>
</dbReference>
<dbReference type="SMART" id="SM00347">
    <property type="entry name" value="HTH_MARR"/>
    <property type="match status" value="1"/>
</dbReference>
<comment type="caution">
    <text evidence="5">The sequence shown here is derived from an EMBL/GenBank/DDBJ whole genome shotgun (WGS) entry which is preliminary data.</text>
</comment>
<keyword evidence="3" id="KW-0804">Transcription</keyword>
<keyword evidence="1" id="KW-0805">Transcription regulation</keyword>
<name>A0ABV6CIA0_9RHOB</name>
<keyword evidence="6" id="KW-1185">Reference proteome</keyword>
<evidence type="ECO:0000256" key="1">
    <source>
        <dbReference type="ARBA" id="ARBA00023015"/>
    </source>
</evidence>
<evidence type="ECO:0000256" key="2">
    <source>
        <dbReference type="ARBA" id="ARBA00023125"/>
    </source>
</evidence>
<gene>
    <name evidence="5" type="ORF">ACFFIZ_09225</name>
</gene>
<protein>
    <submittedName>
        <fullName evidence="5">MarR family winged helix-turn-helix transcriptional regulator</fullName>
    </submittedName>
</protein>
<evidence type="ECO:0000313" key="6">
    <source>
        <dbReference type="Proteomes" id="UP001589795"/>
    </source>
</evidence>
<dbReference type="InterPro" id="IPR036388">
    <property type="entry name" value="WH-like_DNA-bd_sf"/>
</dbReference>
<dbReference type="InterPro" id="IPR036390">
    <property type="entry name" value="WH_DNA-bd_sf"/>
</dbReference>
<dbReference type="PANTHER" id="PTHR42756:SF1">
    <property type="entry name" value="TRANSCRIPTIONAL REPRESSOR OF EMRAB OPERON"/>
    <property type="match status" value="1"/>
</dbReference>
<dbReference type="Pfam" id="PF12802">
    <property type="entry name" value="MarR_2"/>
    <property type="match status" value="1"/>
</dbReference>
<evidence type="ECO:0000256" key="3">
    <source>
        <dbReference type="ARBA" id="ARBA00023163"/>
    </source>
</evidence>
<evidence type="ECO:0000259" key="4">
    <source>
        <dbReference type="PROSITE" id="PS50995"/>
    </source>
</evidence>
<dbReference type="PANTHER" id="PTHR42756">
    <property type="entry name" value="TRANSCRIPTIONAL REGULATOR, MARR"/>
    <property type="match status" value="1"/>
</dbReference>
<keyword evidence="2" id="KW-0238">DNA-binding</keyword>
<proteinExistence type="predicted"/>
<reference evidence="5 6" key="1">
    <citation type="submission" date="2024-09" db="EMBL/GenBank/DDBJ databases">
        <authorList>
            <person name="Sun Q."/>
            <person name="Mori K."/>
        </authorList>
    </citation>
    <scope>NUCLEOTIDE SEQUENCE [LARGE SCALE GENOMIC DNA]</scope>
    <source>
        <strain evidence="5 6">CCM 7904</strain>
    </source>
</reference>
<accession>A0ABV6CIA0</accession>
<dbReference type="PRINTS" id="PR00598">
    <property type="entry name" value="HTHMARR"/>
</dbReference>
<dbReference type="SUPFAM" id="SSF46785">
    <property type="entry name" value="Winged helix' DNA-binding domain"/>
    <property type="match status" value="1"/>
</dbReference>
<evidence type="ECO:0000313" key="5">
    <source>
        <dbReference type="EMBL" id="MFC0200494.1"/>
    </source>
</evidence>
<organism evidence="5 6">
    <name type="scientific">Paracoccus rhizosphaerae</name>
    <dbReference type="NCBI Taxonomy" id="1133347"/>
    <lineage>
        <taxon>Bacteria</taxon>
        <taxon>Pseudomonadati</taxon>
        <taxon>Pseudomonadota</taxon>
        <taxon>Alphaproteobacteria</taxon>
        <taxon>Rhodobacterales</taxon>
        <taxon>Paracoccaceae</taxon>
        <taxon>Paracoccus</taxon>
    </lineage>
</organism>
<dbReference type="EMBL" id="JBHLWQ010000081">
    <property type="protein sequence ID" value="MFC0200494.1"/>
    <property type="molecule type" value="Genomic_DNA"/>
</dbReference>
<dbReference type="RefSeq" id="WP_265508239.1">
    <property type="nucleotide sequence ID" value="NZ_JAOTBE010000064.1"/>
</dbReference>
<dbReference type="InterPro" id="IPR000835">
    <property type="entry name" value="HTH_MarR-typ"/>
</dbReference>
<dbReference type="Proteomes" id="UP001589795">
    <property type="component" value="Unassembled WGS sequence"/>
</dbReference>
<feature type="domain" description="HTH marR-type" evidence="4">
    <location>
        <begin position="23"/>
        <end position="156"/>
    </location>
</feature>
<sequence>MTTHKTCQASEETENAVLRGGELERFLGYRLRLAQILSYRKFEESFTDHGVAPRYLGLLGIVRANPGQLQNRLAEAVGLQRSSLVAILDRLEKEGILERRPIPDDRRAKGVWLTEHGESVVAVLSRAALEHEEGLTRGISPADRMRLIDMLGQVIDNLRD</sequence>